<dbReference type="InterPro" id="IPR036397">
    <property type="entry name" value="RNaseH_sf"/>
</dbReference>
<dbReference type="Gene3D" id="3.30.420.10">
    <property type="entry name" value="Ribonuclease H-like superfamily/Ribonuclease H"/>
    <property type="match status" value="1"/>
</dbReference>
<accession>A0A8T2PK37</accession>
<proteinExistence type="predicted"/>
<dbReference type="EMBL" id="JAFBMS010000005">
    <property type="protein sequence ID" value="KAG9352570.1"/>
    <property type="molecule type" value="Genomic_DNA"/>
</dbReference>
<sequence length="134" mass="15024">MSGKGERAETFTFQQSVSNELKALGRSSYTLCVDGPLVVRQAFHPEASKKNIVLPDCFYSFVDLRKEFHKCCPNAGPVKELTVASMLHSKTEPVDSETVIRARGLPWQSSDQDIARFFKGLNIAKSTEQRERNS</sequence>
<keyword evidence="2" id="KW-1185">Reference proteome</keyword>
<dbReference type="Gene3D" id="3.30.70.330">
    <property type="match status" value="1"/>
</dbReference>
<evidence type="ECO:0000313" key="2">
    <source>
        <dbReference type="Proteomes" id="UP000824540"/>
    </source>
</evidence>
<protein>
    <submittedName>
        <fullName evidence="1">Uncharacterized protein</fullName>
    </submittedName>
</protein>
<reference evidence="1" key="1">
    <citation type="thesis" date="2021" institute="BYU ScholarsArchive" country="Provo, UT, USA">
        <title>Applications of and Algorithms for Genome Assembly and Genomic Analyses with an Emphasis on Marine Teleosts.</title>
        <authorList>
            <person name="Pickett B.D."/>
        </authorList>
    </citation>
    <scope>NUCLEOTIDE SEQUENCE</scope>
    <source>
        <strain evidence="1">HI-2016</strain>
    </source>
</reference>
<dbReference type="InterPro" id="IPR012677">
    <property type="entry name" value="Nucleotide-bd_a/b_plait_sf"/>
</dbReference>
<dbReference type="OrthoDB" id="431068at2759"/>
<gene>
    <name evidence="1" type="ORF">JZ751_020984</name>
</gene>
<comment type="caution">
    <text evidence="1">The sequence shown here is derived from an EMBL/GenBank/DDBJ whole genome shotgun (WGS) entry which is preliminary data.</text>
</comment>
<dbReference type="Proteomes" id="UP000824540">
    <property type="component" value="Unassembled WGS sequence"/>
</dbReference>
<dbReference type="AlphaFoldDB" id="A0A8T2PK37"/>
<evidence type="ECO:0000313" key="1">
    <source>
        <dbReference type="EMBL" id="KAG9352570.1"/>
    </source>
</evidence>
<organism evidence="1 2">
    <name type="scientific">Albula glossodonta</name>
    <name type="common">roundjaw bonefish</name>
    <dbReference type="NCBI Taxonomy" id="121402"/>
    <lineage>
        <taxon>Eukaryota</taxon>
        <taxon>Metazoa</taxon>
        <taxon>Chordata</taxon>
        <taxon>Craniata</taxon>
        <taxon>Vertebrata</taxon>
        <taxon>Euteleostomi</taxon>
        <taxon>Actinopterygii</taxon>
        <taxon>Neopterygii</taxon>
        <taxon>Teleostei</taxon>
        <taxon>Albuliformes</taxon>
        <taxon>Albulidae</taxon>
        <taxon>Albula</taxon>
    </lineage>
</organism>
<name>A0A8T2PK37_9TELE</name>
<dbReference type="GO" id="GO:0003676">
    <property type="term" value="F:nucleic acid binding"/>
    <property type="evidence" value="ECO:0007669"/>
    <property type="project" value="InterPro"/>
</dbReference>